<protein>
    <recommendedName>
        <fullName evidence="6">TolC family protein</fullName>
    </recommendedName>
</protein>
<reference evidence="4 5" key="1">
    <citation type="submission" date="2014-04" db="EMBL/GenBank/DDBJ databases">
        <title>The Genome Sequence of Thermoanaerobaculum aquaticum MP-01, The First Cultivated Group 23 Acidobacterium.</title>
        <authorList>
            <person name="Stamps B.W."/>
            <person name="Losey N.A."/>
            <person name="Lawson P.A."/>
            <person name="Stevenson B.S."/>
        </authorList>
    </citation>
    <scope>NUCLEOTIDE SEQUENCE [LARGE SCALE GENOMIC DNA]</scope>
    <source>
        <strain evidence="4 5">MP-01</strain>
    </source>
</reference>
<dbReference type="SUPFAM" id="SSF56954">
    <property type="entry name" value="Outer membrane efflux proteins (OEP)"/>
    <property type="match status" value="1"/>
</dbReference>
<dbReference type="PANTHER" id="PTHR30203">
    <property type="entry name" value="OUTER MEMBRANE CATION EFFLUX PROTEIN"/>
    <property type="match status" value="1"/>
</dbReference>
<dbReference type="InterPro" id="IPR003423">
    <property type="entry name" value="OMP_efflux"/>
</dbReference>
<sequence>MRKALQVLVLLVPWPLWAQSAPTVDELVKEALKVNPSVEELRLRLAEARVNEVPAGTLPDPMVDFMLTDARFPRFTVGKEEMSMLGVTVRQDLRYPGKLSSREKQAQAETGVRELELARLKAEVVAAIRETYAELYALDVELEKVEEALDLLQVLKETAQARYAAGFTSQEAAVKAVLIKTRLQERKADLARQRAELVAMLNRLCNRPLNSPLGPVRGLPPYPPLPQNWQDLALEQAPEVKVMQAEVAAAAREVEVAKAELKPNLFATAGLGTRGSFGAVATLGFGLEWPFWRERKQKPELEAAQLRLKAAQARLEAVRAAVREEIEKTQAAWRNAQEQQTRYQQEILPLAMAALEAARATFLTGQVDFSTVIEDFNLWLEAEVGFAQRQAQAFAAWARISLLLGDSGGES</sequence>
<comment type="similarity">
    <text evidence="1">Belongs to the outer membrane factor (OMF) (TC 1.B.17) family.</text>
</comment>
<dbReference type="OrthoDB" id="1680428at2"/>
<feature type="signal peptide" evidence="3">
    <location>
        <begin position="1"/>
        <end position="18"/>
    </location>
</feature>
<organism evidence="4 5">
    <name type="scientific">Thermoanaerobaculum aquaticum</name>
    <dbReference type="NCBI Taxonomy" id="1312852"/>
    <lineage>
        <taxon>Bacteria</taxon>
        <taxon>Pseudomonadati</taxon>
        <taxon>Acidobacteriota</taxon>
        <taxon>Thermoanaerobaculia</taxon>
        <taxon>Thermoanaerobaculales</taxon>
        <taxon>Thermoanaerobaculaceae</taxon>
        <taxon>Thermoanaerobaculum</taxon>
    </lineage>
</organism>
<name>A0A062XZQ7_9BACT</name>
<dbReference type="Pfam" id="PF02321">
    <property type="entry name" value="OEP"/>
    <property type="match status" value="1"/>
</dbReference>
<dbReference type="GO" id="GO:0015562">
    <property type="term" value="F:efflux transmembrane transporter activity"/>
    <property type="evidence" value="ECO:0007669"/>
    <property type="project" value="InterPro"/>
</dbReference>
<feature type="chain" id="PRO_5001620323" description="TolC family protein" evidence="3">
    <location>
        <begin position="19"/>
        <end position="411"/>
    </location>
</feature>
<evidence type="ECO:0000256" key="1">
    <source>
        <dbReference type="ARBA" id="ARBA00007613"/>
    </source>
</evidence>
<dbReference type="Proteomes" id="UP000027284">
    <property type="component" value="Unassembled WGS sequence"/>
</dbReference>
<evidence type="ECO:0000313" key="4">
    <source>
        <dbReference type="EMBL" id="KDA53995.1"/>
    </source>
</evidence>
<accession>A0A062XZQ7</accession>
<feature type="coiled-coil region" evidence="2">
    <location>
        <begin position="138"/>
        <end position="200"/>
    </location>
</feature>
<dbReference type="Gene3D" id="1.20.1600.10">
    <property type="entry name" value="Outer membrane efflux proteins (OEP)"/>
    <property type="match status" value="1"/>
</dbReference>
<gene>
    <name evidence="4" type="ORF">EG19_02005</name>
</gene>
<dbReference type="AlphaFoldDB" id="A0A062XZQ7"/>
<evidence type="ECO:0000256" key="2">
    <source>
        <dbReference type="SAM" id="Coils"/>
    </source>
</evidence>
<dbReference type="InterPro" id="IPR010131">
    <property type="entry name" value="MdtP/NodT-like"/>
</dbReference>
<evidence type="ECO:0000313" key="5">
    <source>
        <dbReference type="Proteomes" id="UP000027284"/>
    </source>
</evidence>
<proteinExistence type="inferred from homology"/>
<comment type="caution">
    <text evidence="4">The sequence shown here is derived from an EMBL/GenBank/DDBJ whole genome shotgun (WGS) entry which is preliminary data.</text>
</comment>
<dbReference type="RefSeq" id="WP_038048636.1">
    <property type="nucleotide sequence ID" value="NZ_JMFG01000015.1"/>
</dbReference>
<keyword evidence="3" id="KW-0732">Signal</keyword>
<evidence type="ECO:0000256" key="3">
    <source>
        <dbReference type="SAM" id="SignalP"/>
    </source>
</evidence>
<keyword evidence="2" id="KW-0175">Coiled coil</keyword>
<evidence type="ECO:0008006" key="6">
    <source>
        <dbReference type="Google" id="ProtNLM"/>
    </source>
</evidence>
<dbReference type="PANTHER" id="PTHR30203:SF24">
    <property type="entry name" value="BLR4935 PROTEIN"/>
    <property type="match status" value="1"/>
</dbReference>
<dbReference type="STRING" id="1312852.EG19_02005"/>
<keyword evidence="5" id="KW-1185">Reference proteome</keyword>
<dbReference type="EMBL" id="JMFG01000015">
    <property type="protein sequence ID" value="KDA53995.1"/>
    <property type="molecule type" value="Genomic_DNA"/>
</dbReference>
<feature type="coiled-coil region" evidence="2">
    <location>
        <begin position="301"/>
        <end position="339"/>
    </location>
</feature>